<feature type="transmembrane region" description="Helical" evidence="18">
    <location>
        <begin position="14"/>
        <end position="35"/>
    </location>
</feature>
<evidence type="ECO:0000313" key="22">
    <source>
        <dbReference type="Proteomes" id="UP000225548"/>
    </source>
</evidence>
<comment type="similarity">
    <text evidence="3">Belongs to the CpsD/CapB family.</text>
</comment>
<dbReference type="InterPro" id="IPR027417">
    <property type="entry name" value="P-loop_NTPase"/>
</dbReference>
<evidence type="ECO:0000256" key="5">
    <source>
        <dbReference type="ARBA" id="ARBA00011903"/>
    </source>
</evidence>
<dbReference type="GO" id="GO:0005524">
    <property type="term" value="F:ATP binding"/>
    <property type="evidence" value="ECO:0007669"/>
    <property type="project" value="UniProtKB-KW"/>
</dbReference>
<feature type="compositionally biased region" description="Basic and acidic residues" evidence="17">
    <location>
        <begin position="447"/>
        <end position="474"/>
    </location>
</feature>
<keyword evidence="14 18" id="KW-0472">Membrane</keyword>
<dbReference type="Gene3D" id="3.40.50.300">
    <property type="entry name" value="P-loop containing nucleotide triphosphate hydrolases"/>
    <property type="match status" value="1"/>
</dbReference>
<evidence type="ECO:0000256" key="10">
    <source>
        <dbReference type="ARBA" id="ARBA00022741"/>
    </source>
</evidence>
<dbReference type="FunFam" id="3.40.50.300:FF:000527">
    <property type="entry name" value="Tyrosine-protein kinase etk"/>
    <property type="match status" value="1"/>
</dbReference>
<keyword evidence="10" id="KW-0547">Nucleotide-binding</keyword>
<evidence type="ECO:0000313" key="21">
    <source>
        <dbReference type="EMBL" id="PFG33187.1"/>
    </source>
</evidence>
<feature type="compositionally biased region" description="Basic and acidic residues" evidence="17">
    <location>
        <begin position="486"/>
        <end position="498"/>
    </location>
</feature>
<dbReference type="Pfam" id="PF02706">
    <property type="entry name" value="Wzz"/>
    <property type="match status" value="1"/>
</dbReference>
<evidence type="ECO:0000256" key="11">
    <source>
        <dbReference type="ARBA" id="ARBA00022777"/>
    </source>
</evidence>
<evidence type="ECO:0000256" key="4">
    <source>
        <dbReference type="ARBA" id="ARBA00008883"/>
    </source>
</evidence>
<proteinExistence type="inferred from homology"/>
<dbReference type="PANTHER" id="PTHR32309:SF13">
    <property type="entry name" value="FERRIC ENTEROBACTIN TRANSPORT PROTEIN FEPE"/>
    <property type="match status" value="1"/>
</dbReference>
<dbReference type="InterPro" id="IPR003856">
    <property type="entry name" value="LPS_length_determ_N"/>
</dbReference>
<comment type="subcellular location">
    <subcellularLocation>
        <location evidence="1">Cell inner membrane</location>
        <topology evidence="1">Multi-pass membrane protein</topology>
    </subcellularLocation>
</comment>
<accession>A0A2A9E2B7</accession>
<comment type="similarity">
    <text evidence="2">Belongs to the CpsC/CapA family.</text>
</comment>
<dbReference type="PANTHER" id="PTHR32309">
    <property type="entry name" value="TYROSINE-PROTEIN KINASE"/>
    <property type="match status" value="1"/>
</dbReference>
<evidence type="ECO:0000256" key="16">
    <source>
        <dbReference type="ARBA" id="ARBA00051245"/>
    </source>
</evidence>
<keyword evidence="9 18" id="KW-0812">Transmembrane</keyword>
<evidence type="ECO:0000259" key="20">
    <source>
        <dbReference type="Pfam" id="PF13614"/>
    </source>
</evidence>
<dbReference type="NCBIfam" id="TIGR01007">
    <property type="entry name" value="eps_fam"/>
    <property type="match status" value="1"/>
</dbReference>
<dbReference type="Pfam" id="PF13614">
    <property type="entry name" value="AAA_31"/>
    <property type="match status" value="1"/>
</dbReference>
<evidence type="ECO:0000256" key="6">
    <source>
        <dbReference type="ARBA" id="ARBA00022475"/>
    </source>
</evidence>
<dbReference type="GO" id="GO:0042802">
    <property type="term" value="F:identical protein binding"/>
    <property type="evidence" value="ECO:0007669"/>
    <property type="project" value="UniProtKB-ARBA"/>
</dbReference>
<feature type="domain" description="AAA" evidence="20">
    <location>
        <begin position="263"/>
        <end position="389"/>
    </location>
</feature>
<evidence type="ECO:0000256" key="9">
    <source>
        <dbReference type="ARBA" id="ARBA00022692"/>
    </source>
</evidence>
<dbReference type="OrthoDB" id="9812433at2"/>
<dbReference type="InterPro" id="IPR005702">
    <property type="entry name" value="Wzc-like_C"/>
</dbReference>
<dbReference type="CDD" id="cd05387">
    <property type="entry name" value="BY-kinase"/>
    <property type="match status" value="1"/>
</dbReference>
<feature type="domain" description="Polysaccharide chain length determinant N-terminal" evidence="19">
    <location>
        <begin position="2"/>
        <end position="89"/>
    </location>
</feature>
<protein>
    <recommendedName>
        <fullName evidence="5">non-specific protein-tyrosine kinase</fullName>
        <ecNumber evidence="5">2.7.10.2</ecNumber>
    </recommendedName>
</protein>
<reference evidence="21 22" key="1">
    <citation type="submission" date="2017-10" db="EMBL/GenBank/DDBJ databases">
        <title>Sequencing the genomes of 1000 actinobacteria strains.</title>
        <authorList>
            <person name="Klenk H.-P."/>
        </authorList>
    </citation>
    <scope>NUCLEOTIDE SEQUENCE [LARGE SCALE GENOMIC DNA]</scope>
    <source>
        <strain evidence="21 22">DSM 18966</strain>
    </source>
</reference>
<evidence type="ECO:0000256" key="18">
    <source>
        <dbReference type="SAM" id="Phobius"/>
    </source>
</evidence>
<keyword evidence="22" id="KW-1185">Reference proteome</keyword>
<keyword evidence="7" id="KW-0997">Cell inner membrane</keyword>
<keyword evidence="6" id="KW-1003">Cell membrane</keyword>
<keyword evidence="8" id="KW-0808">Transferase</keyword>
<feature type="compositionally biased region" description="Basic and acidic residues" evidence="17">
    <location>
        <begin position="514"/>
        <end position="525"/>
    </location>
</feature>
<feature type="region of interest" description="Disordered" evidence="17">
    <location>
        <begin position="444"/>
        <end position="525"/>
    </location>
</feature>
<dbReference type="RefSeq" id="WP_098456353.1">
    <property type="nucleotide sequence ID" value="NZ_PDJG01000001.1"/>
</dbReference>
<evidence type="ECO:0000256" key="12">
    <source>
        <dbReference type="ARBA" id="ARBA00022840"/>
    </source>
</evidence>
<keyword evidence="12" id="KW-0067">ATP-binding</keyword>
<keyword evidence="15" id="KW-0829">Tyrosine-protein kinase</keyword>
<evidence type="ECO:0000256" key="14">
    <source>
        <dbReference type="ARBA" id="ARBA00023136"/>
    </source>
</evidence>
<dbReference type="GO" id="GO:0004715">
    <property type="term" value="F:non-membrane spanning protein tyrosine kinase activity"/>
    <property type="evidence" value="ECO:0007669"/>
    <property type="project" value="UniProtKB-EC"/>
</dbReference>
<name>A0A2A9E2B7_9MICO</name>
<organism evidence="21 22">
    <name type="scientific">Sanguibacter antarcticus</name>
    <dbReference type="NCBI Taxonomy" id="372484"/>
    <lineage>
        <taxon>Bacteria</taxon>
        <taxon>Bacillati</taxon>
        <taxon>Actinomycetota</taxon>
        <taxon>Actinomycetes</taxon>
        <taxon>Micrococcales</taxon>
        <taxon>Sanguibacteraceae</taxon>
        <taxon>Sanguibacter</taxon>
    </lineage>
</organism>
<evidence type="ECO:0000259" key="19">
    <source>
        <dbReference type="Pfam" id="PF02706"/>
    </source>
</evidence>
<gene>
    <name evidence="21" type="ORF">ATL42_1047</name>
</gene>
<dbReference type="EMBL" id="PDJG01000001">
    <property type="protein sequence ID" value="PFG33187.1"/>
    <property type="molecule type" value="Genomic_DNA"/>
</dbReference>
<dbReference type="SUPFAM" id="SSF52540">
    <property type="entry name" value="P-loop containing nucleoside triphosphate hydrolases"/>
    <property type="match status" value="1"/>
</dbReference>
<dbReference type="EC" id="2.7.10.2" evidence="5"/>
<evidence type="ECO:0000256" key="13">
    <source>
        <dbReference type="ARBA" id="ARBA00022989"/>
    </source>
</evidence>
<comment type="similarity">
    <text evidence="4">Belongs to the etk/wzc family.</text>
</comment>
<keyword evidence="11" id="KW-0418">Kinase</keyword>
<evidence type="ECO:0000256" key="3">
    <source>
        <dbReference type="ARBA" id="ARBA00007316"/>
    </source>
</evidence>
<dbReference type="GO" id="GO:0005886">
    <property type="term" value="C:plasma membrane"/>
    <property type="evidence" value="ECO:0007669"/>
    <property type="project" value="UniProtKB-SubCell"/>
</dbReference>
<evidence type="ECO:0000256" key="17">
    <source>
        <dbReference type="SAM" id="MobiDB-lite"/>
    </source>
</evidence>
<comment type="caution">
    <text evidence="21">The sequence shown here is derived from an EMBL/GenBank/DDBJ whole genome shotgun (WGS) entry which is preliminary data.</text>
</comment>
<evidence type="ECO:0000256" key="7">
    <source>
        <dbReference type="ARBA" id="ARBA00022519"/>
    </source>
</evidence>
<keyword evidence="13 18" id="KW-1133">Transmembrane helix</keyword>
<comment type="catalytic activity">
    <reaction evidence="16">
        <text>L-tyrosyl-[protein] + ATP = O-phospho-L-tyrosyl-[protein] + ADP + H(+)</text>
        <dbReference type="Rhea" id="RHEA:10596"/>
        <dbReference type="Rhea" id="RHEA-COMP:10136"/>
        <dbReference type="Rhea" id="RHEA-COMP:20101"/>
        <dbReference type="ChEBI" id="CHEBI:15378"/>
        <dbReference type="ChEBI" id="CHEBI:30616"/>
        <dbReference type="ChEBI" id="CHEBI:46858"/>
        <dbReference type="ChEBI" id="CHEBI:61978"/>
        <dbReference type="ChEBI" id="CHEBI:456216"/>
        <dbReference type="EC" id="2.7.10.2"/>
    </reaction>
</comment>
<evidence type="ECO:0000256" key="15">
    <source>
        <dbReference type="ARBA" id="ARBA00023137"/>
    </source>
</evidence>
<evidence type="ECO:0000256" key="8">
    <source>
        <dbReference type="ARBA" id="ARBA00022679"/>
    </source>
</evidence>
<dbReference type="InterPro" id="IPR050445">
    <property type="entry name" value="Bact_polysacc_biosynth/exp"/>
</dbReference>
<evidence type="ECO:0000256" key="2">
    <source>
        <dbReference type="ARBA" id="ARBA00006683"/>
    </source>
</evidence>
<sequence>MELQDYLAVLRKRWITIALVTALGIAVGAAATLLATPTYKARSQVFVSVMTGETSSDLLQGSSFTQKQVKSYTALVTSPRVLIPVIDELGLDTTPEALANSVSADSPIDTVLINITATNDDAELASSIANATAESLSTEVSALESRADGVSPVQISSVRTATVPRFTATPNTRLNLALGLALGLAVGVGIAVVRHLLDTRIRDESDVKQVTSSSIIASIAFDPDAPSHPLIVQTHPHSQRAEAFRRLRTNLQFLDVDGRPGTIVVTSSLPGEGKSTTAINLAMTLADAGSRVVLVDADLRRPSVARYMGLEGNVGLTTVLIGRATVAEVVQPWGDGNLHVLPSGQVPPNPSELLGSTSMSTLLDSLAAEYDVVLVDAPPLLPVTDAAILSRLAGGALVVVGADTLDRHQLAESMASLENVGARVLGLVLNRAVRTPSDAYAYYDYTPVDHDSTDAKKKNRGAKGEEKRSARPDQGKPSGTAGSGDVPRRMADADHRSSVDSVLSAADGSQRTETSPRTRPSSDHA</sequence>
<feature type="transmembrane region" description="Helical" evidence="18">
    <location>
        <begin position="174"/>
        <end position="197"/>
    </location>
</feature>
<dbReference type="AlphaFoldDB" id="A0A2A9E2B7"/>
<dbReference type="Proteomes" id="UP000225548">
    <property type="component" value="Unassembled WGS sequence"/>
</dbReference>
<evidence type="ECO:0000256" key="1">
    <source>
        <dbReference type="ARBA" id="ARBA00004429"/>
    </source>
</evidence>
<dbReference type="InterPro" id="IPR025669">
    <property type="entry name" value="AAA_dom"/>
</dbReference>